<evidence type="ECO:0000313" key="2">
    <source>
        <dbReference type="EMBL" id="MFK0524720.1"/>
    </source>
</evidence>
<evidence type="ECO:0000313" key="3">
    <source>
        <dbReference type="Proteomes" id="UP001618531"/>
    </source>
</evidence>
<sequence>MSQADFSRKSGWSTRMISYYCNDERKMSVEALYVASVILNVPMDQFYEWDVGK</sequence>
<accession>A0ABW8HYG8</accession>
<evidence type="ECO:0000259" key="1">
    <source>
        <dbReference type="PROSITE" id="PS50943"/>
    </source>
</evidence>
<dbReference type="Proteomes" id="UP001618531">
    <property type="component" value="Unassembled WGS sequence"/>
</dbReference>
<dbReference type="Pfam" id="PF01381">
    <property type="entry name" value="HTH_3"/>
    <property type="match status" value="1"/>
</dbReference>
<proteinExistence type="predicted"/>
<dbReference type="EMBL" id="JBIYSL010000005">
    <property type="protein sequence ID" value="MFK0524720.1"/>
    <property type="molecule type" value="Genomic_DNA"/>
</dbReference>
<organism evidence="2 3">
    <name type="scientific">Paenibacillus illinoisensis</name>
    <dbReference type="NCBI Taxonomy" id="59845"/>
    <lineage>
        <taxon>Bacteria</taxon>
        <taxon>Bacillati</taxon>
        <taxon>Bacillota</taxon>
        <taxon>Bacilli</taxon>
        <taxon>Bacillales</taxon>
        <taxon>Paenibacillaceae</taxon>
        <taxon>Paenibacillus</taxon>
    </lineage>
</organism>
<feature type="domain" description="HTH cro/C1-type" evidence="1">
    <location>
        <begin position="1"/>
        <end position="46"/>
    </location>
</feature>
<protein>
    <submittedName>
        <fullName evidence="2">Helix-turn-helix transcriptional regulator</fullName>
    </submittedName>
</protein>
<dbReference type="Gene3D" id="1.10.260.40">
    <property type="entry name" value="lambda repressor-like DNA-binding domains"/>
    <property type="match status" value="1"/>
</dbReference>
<dbReference type="CDD" id="cd00093">
    <property type="entry name" value="HTH_XRE"/>
    <property type="match status" value="1"/>
</dbReference>
<comment type="caution">
    <text evidence="2">The sequence shown here is derived from an EMBL/GenBank/DDBJ whole genome shotgun (WGS) entry which is preliminary data.</text>
</comment>
<reference evidence="2 3" key="1">
    <citation type="submission" date="2024-11" db="EMBL/GenBank/DDBJ databases">
        <title>Identification and Characterization of a Novel Fosfomycin Bacillithiol Transferase FosB8 in Paenibacillus illinoisensis.</title>
        <authorList>
            <person name="Lu W."/>
        </authorList>
    </citation>
    <scope>NUCLEOTIDE SEQUENCE [LARGE SCALE GENOMIC DNA]</scope>
    <source>
        <strain evidence="2 3">WP77</strain>
    </source>
</reference>
<dbReference type="SUPFAM" id="SSF47413">
    <property type="entry name" value="lambda repressor-like DNA-binding domains"/>
    <property type="match status" value="1"/>
</dbReference>
<dbReference type="RefSeq" id="WP_402878075.1">
    <property type="nucleotide sequence ID" value="NZ_JBIYSL010000005.1"/>
</dbReference>
<dbReference type="InterPro" id="IPR001387">
    <property type="entry name" value="Cro/C1-type_HTH"/>
</dbReference>
<name>A0ABW8HYG8_9BACL</name>
<dbReference type="InterPro" id="IPR010982">
    <property type="entry name" value="Lambda_DNA-bd_dom_sf"/>
</dbReference>
<keyword evidence="3" id="KW-1185">Reference proteome</keyword>
<gene>
    <name evidence="2" type="ORF">ACINKY_21200</name>
</gene>
<dbReference type="PROSITE" id="PS50943">
    <property type="entry name" value="HTH_CROC1"/>
    <property type="match status" value="1"/>
</dbReference>